<keyword evidence="1 7" id="KW-1003">Cell membrane</keyword>
<feature type="chain" id="PRO_5041364674" description="Flagellar protein" evidence="8">
    <location>
        <begin position="40"/>
        <end position="172"/>
    </location>
</feature>
<dbReference type="PANTHER" id="PTHR38766:SF1">
    <property type="entry name" value="FLAGELLAR PROTEIN FLIO"/>
    <property type="match status" value="1"/>
</dbReference>
<comment type="subcellular location">
    <subcellularLocation>
        <location evidence="7">Cell membrane</location>
    </subcellularLocation>
    <subcellularLocation>
        <location evidence="7">Bacterial flagellum basal body</location>
    </subcellularLocation>
</comment>
<evidence type="ECO:0000256" key="7">
    <source>
        <dbReference type="RuleBase" id="RU362064"/>
    </source>
</evidence>
<evidence type="ECO:0000313" key="10">
    <source>
        <dbReference type="Proteomes" id="UP001156601"/>
    </source>
</evidence>
<keyword evidence="4 7" id="KW-0472">Membrane</keyword>
<dbReference type="NCBIfam" id="TIGR03500">
    <property type="entry name" value="FliO_TIGR"/>
    <property type="match status" value="1"/>
</dbReference>
<dbReference type="EMBL" id="BSOT01000005">
    <property type="protein sequence ID" value="GLR70721.1"/>
    <property type="molecule type" value="Genomic_DNA"/>
</dbReference>
<dbReference type="GO" id="GO:0009425">
    <property type="term" value="C:bacterial-type flagellum basal body"/>
    <property type="evidence" value="ECO:0007669"/>
    <property type="project" value="UniProtKB-SubCell"/>
</dbReference>
<evidence type="ECO:0000256" key="1">
    <source>
        <dbReference type="ARBA" id="ARBA00022475"/>
    </source>
</evidence>
<dbReference type="AlphaFoldDB" id="A0AA37SZA1"/>
<evidence type="ECO:0000256" key="4">
    <source>
        <dbReference type="ARBA" id="ARBA00023136"/>
    </source>
</evidence>
<dbReference type="Pfam" id="PF04347">
    <property type="entry name" value="FliO"/>
    <property type="match status" value="1"/>
</dbReference>
<accession>A0AA37SZA1</accession>
<reference evidence="9" key="2">
    <citation type="submission" date="2023-01" db="EMBL/GenBank/DDBJ databases">
        <title>Draft genome sequence of Agaribacter marinus strain NBRC 110023.</title>
        <authorList>
            <person name="Sun Q."/>
            <person name="Mori K."/>
        </authorList>
    </citation>
    <scope>NUCLEOTIDE SEQUENCE</scope>
    <source>
        <strain evidence="9">NBRC 110023</strain>
    </source>
</reference>
<evidence type="ECO:0000256" key="3">
    <source>
        <dbReference type="ARBA" id="ARBA00022989"/>
    </source>
</evidence>
<feature type="signal peptide" evidence="8">
    <location>
        <begin position="1"/>
        <end position="39"/>
    </location>
</feature>
<evidence type="ECO:0000256" key="5">
    <source>
        <dbReference type="ARBA" id="ARBA00023143"/>
    </source>
</evidence>
<comment type="caution">
    <text evidence="9">The sequence shown here is derived from an EMBL/GenBank/DDBJ whole genome shotgun (WGS) entry which is preliminary data.</text>
</comment>
<keyword evidence="3 7" id="KW-1133">Transmembrane helix</keyword>
<sequence>MLLVKSKELKNLNRKNNKKRYLTASYAAFLTLLSPLSYAQDTGNELSSTSTFISIFLSLLFVIAIIFALAYLMRRFNVTQAGNGQMRVVASMMAGAKEKVMVIEVGDEQHLLGVTAHNINHLATLDTPLNTNKQNPVNQDNGQQGFQQKLVQAMAQGISGKVNKNNKGNTDA</sequence>
<keyword evidence="8" id="KW-0732">Signal</keyword>
<name>A0AA37SZA1_9ALTE</name>
<evidence type="ECO:0000256" key="6">
    <source>
        <dbReference type="ARBA" id="ARBA00037937"/>
    </source>
</evidence>
<keyword evidence="2 7" id="KW-0812">Transmembrane</keyword>
<organism evidence="9 10">
    <name type="scientific">Agaribacter marinus</name>
    <dbReference type="NCBI Taxonomy" id="1431249"/>
    <lineage>
        <taxon>Bacteria</taxon>
        <taxon>Pseudomonadati</taxon>
        <taxon>Pseudomonadota</taxon>
        <taxon>Gammaproteobacteria</taxon>
        <taxon>Alteromonadales</taxon>
        <taxon>Alteromonadaceae</taxon>
        <taxon>Agaribacter</taxon>
    </lineage>
</organism>
<proteinExistence type="inferred from homology"/>
<comment type="similarity">
    <text evidence="6 7">Belongs to the FliO/MopB family.</text>
</comment>
<dbReference type="PANTHER" id="PTHR38766">
    <property type="entry name" value="FLAGELLAR PROTEIN FLIO"/>
    <property type="match status" value="1"/>
</dbReference>
<feature type="transmembrane region" description="Helical" evidence="7">
    <location>
        <begin position="49"/>
        <end position="72"/>
    </location>
</feature>
<dbReference type="Proteomes" id="UP001156601">
    <property type="component" value="Unassembled WGS sequence"/>
</dbReference>
<evidence type="ECO:0000313" key="9">
    <source>
        <dbReference type="EMBL" id="GLR70721.1"/>
    </source>
</evidence>
<reference evidence="9" key="1">
    <citation type="journal article" date="2014" name="Int. J. Syst. Evol. Microbiol.">
        <title>Complete genome sequence of Corynebacterium casei LMG S-19264T (=DSM 44701T), isolated from a smear-ripened cheese.</title>
        <authorList>
            <consortium name="US DOE Joint Genome Institute (JGI-PGF)"/>
            <person name="Walter F."/>
            <person name="Albersmeier A."/>
            <person name="Kalinowski J."/>
            <person name="Ruckert C."/>
        </authorList>
    </citation>
    <scope>NUCLEOTIDE SEQUENCE</scope>
    <source>
        <strain evidence="9">NBRC 110023</strain>
    </source>
</reference>
<evidence type="ECO:0000256" key="2">
    <source>
        <dbReference type="ARBA" id="ARBA00022692"/>
    </source>
</evidence>
<keyword evidence="10" id="KW-1185">Reference proteome</keyword>
<gene>
    <name evidence="9" type="ORF">GCM10007852_16290</name>
</gene>
<keyword evidence="5 7" id="KW-0975">Bacterial flagellum</keyword>
<dbReference type="GO" id="GO:0005886">
    <property type="term" value="C:plasma membrane"/>
    <property type="evidence" value="ECO:0007669"/>
    <property type="project" value="UniProtKB-SubCell"/>
</dbReference>
<dbReference type="InterPro" id="IPR052205">
    <property type="entry name" value="FliO/MopB"/>
</dbReference>
<dbReference type="InterPro" id="IPR022781">
    <property type="entry name" value="Flagellar_biosynth_FliO"/>
</dbReference>
<evidence type="ECO:0000256" key="8">
    <source>
        <dbReference type="SAM" id="SignalP"/>
    </source>
</evidence>
<dbReference type="RefSeq" id="WP_284217004.1">
    <property type="nucleotide sequence ID" value="NZ_BSOT01000005.1"/>
</dbReference>
<dbReference type="GO" id="GO:0044781">
    <property type="term" value="P:bacterial-type flagellum organization"/>
    <property type="evidence" value="ECO:0007669"/>
    <property type="project" value="UniProtKB-UniRule"/>
</dbReference>
<protein>
    <recommendedName>
        <fullName evidence="7">Flagellar protein</fullName>
    </recommendedName>
</protein>